<dbReference type="PANTHER" id="PTHR23227">
    <property type="entry name" value="BUCENTAUR RELATED"/>
    <property type="match status" value="1"/>
</dbReference>
<sequence>MATEDRTEELEAELGKIKCDVIGISETRKRGEGYTKLKSGHKLYYKGLENSSLRGIGILAYAPTSTAEDKEVSKFYEDISEGMRNNKTSQVLMIGDFNCKIGGQADPVEKYVGKHGLGKRNLRGSTMVDFLEEEHLYNANTFFQKKSNRKWTW</sequence>
<accession>A0AAR5PMS7</accession>
<dbReference type="InterPro" id="IPR036691">
    <property type="entry name" value="Endo/exonu/phosph_ase_sf"/>
</dbReference>
<dbReference type="KEGG" id="dpa:109539167"/>
<dbReference type="Gene3D" id="3.60.10.10">
    <property type="entry name" value="Endonuclease/exonuclease/phosphatase"/>
    <property type="match status" value="1"/>
</dbReference>
<evidence type="ECO:0000313" key="1">
    <source>
        <dbReference type="EnsemblMetazoa" id="XP_019762334.1"/>
    </source>
</evidence>
<reference evidence="2" key="1">
    <citation type="journal article" date="2013" name="Genome Biol.">
        <title>Draft genome of the mountain pine beetle, Dendroctonus ponderosae Hopkins, a major forest pest.</title>
        <authorList>
            <person name="Keeling C.I."/>
            <person name="Yuen M.M."/>
            <person name="Liao N.Y."/>
            <person name="Docking T.R."/>
            <person name="Chan S.K."/>
            <person name="Taylor G.A."/>
            <person name="Palmquist D.L."/>
            <person name="Jackman S.D."/>
            <person name="Nguyen A."/>
            <person name="Li M."/>
            <person name="Henderson H."/>
            <person name="Janes J.K."/>
            <person name="Zhao Y."/>
            <person name="Pandoh P."/>
            <person name="Moore R."/>
            <person name="Sperling F.A."/>
            <person name="Huber D.P."/>
            <person name="Birol I."/>
            <person name="Jones S.J."/>
            <person name="Bohlmann J."/>
        </authorList>
    </citation>
    <scope>NUCLEOTIDE SEQUENCE</scope>
</reference>
<reference evidence="1" key="2">
    <citation type="submission" date="2024-08" db="UniProtKB">
        <authorList>
            <consortium name="EnsemblMetazoa"/>
        </authorList>
    </citation>
    <scope>IDENTIFICATION</scope>
</reference>
<evidence type="ECO:0000313" key="2">
    <source>
        <dbReference type="Proteomes" id="UP000019118"/>
    </source>
</evidence>
<dbReference type="PANTHER" id="PTHR23227:SF67">
    <property type="entry name" value="CRANIOFACIAL DEVELOPMENT PROTEIN 2-LIKE"/>
    <property type="match status" value="1"/>
</dbReference>
<dbReference type="GeneID" id="109539167"/>
<organism evidence="1 2">
    <name type="scientific">Dendroctonus ponderosae</name>
    <name type="common">Mountain pine beetle</name>
    <dbReference type="NCBI Taxonomy" id="77166"/>
    <lineage>
        <taxon>Eukaryota</taxon>
        <taxon>Metazoa</taxon>
        <taxon>Ecdysozoa</taxon>
        <taxon>Arthropoda</taxon>
        <taxon>Hexapoda</taxon>
        <taxon>Insecta</taxon>
        <taxon>Pterygota</taxon>
        <taxon>Neoptera</taxon>
        <taxon>Endopterygota</taxon>
        <taxon>Coleoptera</taxon>
        <taxon>Polyphaga</taxon>
        <taxon>Cucujiformia</taxon>
        <taxon>Curculionidae</taxon>
        <taxon>Scolytinae</taxon>
        <taxon>Dendroctonus</taxon>
    </lineage>
</organism>
<dbReference type="Proteomes" id="UP000019118">
    <property type="component" value="Unassembled WGS sequence"/>
</dbReference>
<evidence type="ECO:0008006" key="3">
    <source>
        <dbReference type="Google" id="ProtNLM"/>
    </source>
</evidence>
<protein>
    <recommendedName>
        <fullName evidence="3">Endonuclease/exonuclease/phosphatase domain-containing protein</fullName>
    </recommendedName>
</protein>
<dbReference type="InterPro" id="IPR027124">
    <property type="entry name" value="Swc5/CFDP1/2"/>
</dbReference>
<dbReference type="EnsemblMetazoa" id="XM_019906775.1">
    <property type="protein sequence ID" value="XP_019762334.1"/>
    <property type="gene ID" value="LOC109539167"/>
</dbReference>
<dbReference type="SUPFAM" id="SSF56219">
    <property type="entry name" value="DNase I-like"/>
    <property type="match status" value="1"/>
</dbReference>
<dbReference type="AlphaFoldDB" id="A0AAR5PMS7"/>
<proteinExistence type="predicted"/>
<keyword evidence="2" id="KW-1185">Reference proteome</keyword>
<name>A0AAR5PMS7_DENPD</name>